<name>A0ABU0XDT6_9MICO</name>
<accession>A0ABU0XDT6</accession>
<protein>
    <submittedName>
        <fullName evidence="1">Uncharacterized protein</fullName>
    </submittedName>
</protein>
<dbReference type="EMBL" id="JAVFCB010000002">
    <property type="protein sequence ID" value="MDQ4213266.1"/>
    <property type="molecule type" value="Genomic_DNA"/>
</dbReference>
<gene>
    <name evidence="1" type="ORF">RBR11_05000</name>
</gene>
<sequence>MTTSEVFDALMFARLDSEASKYVHAADRDDSRRWLVPGASGGPLREVVAEGADLFDALTGQLVP</sequence>
<reference evidence="1 2" key="1">
    <citation type="submission" date="2023-08" db="EMBL/GenBank/DDBJ databases">
        <title>Microbacterium sp. nov., isolated from a waste landfill.</title>
        <authorList>
            <person name="Wen W."/>
        </authorList>
    </citation>
    <scope>NUCLEOTIDE SEQUENCE [LARGE SCALE GENOMIC DNA]</scope>
    <source>
        <strain evidence="1 2">ASV81</strain>
    </source>
</reference>
<proteinExistence type="predicted"/>
<organism evidence="1 2">
    <name type="scientific">Microbacterium capsulatum</name>
    <dbReference type="NCBI Taxonomy" id="3041921"/>
    <lineage>
        <taxon>Bacteria</taxon>
        <taxon>Bacillati</taxon>
        <taxon>Actinomycetota</taxon>
        <taxon>Actinomycetes</taxon>
        <taxon>Micrococcales</taxon>
        <taxon>Microbacteriaceae</taxon>
        <taxon>Microbacterium</taxon>
    </lineage>
</organism>
<evidence type="ECO:0000313" key="2">
    <source>
        <dbReference type="Proteomes" id="UP001230289"/>
    </source>
</evidence>
<keyword evidence="2" id="KW-1185">Reference proteome</keyword>
<comment type="caution">
    <text evidence="1">The sequence shown here is derived from an EMBL/GenBank/DDBJ whole genome shotgun (WGS) entry which is preliminary data.</text>
</comment>
<evidence type="ECO:0000313" key="1">
    <source>
        <dbReference type="EMBL" id="MDQ4213266.1"/>
    </source>
</evidence>
<dbReference type="Proteomes" id="UP001230289">
    <property type="component" value="Unassembled WGS sequence"/>
</dbReference>